<evidence type="ECO:0000256" key="8">
    <source>
        <dbReference type="SAM" id="Phobius"/>
    </source>
</evidence>
<feature type="transmembrane region" description="Helical" evidence="8">
    <location>
        <begin position="206"/>
        <end position="225"/>
    </location>
</feature>
<evidence type="ECO:0000256" key="6">
    <source>
        <dbReference type="ARBA" id="ARBA00022989"/>
    </source>
</evidence>
<keyword evidence="4" id="KW-1003">Cell membrane</keyword>
<dbReference type="EMBL" id="JACQMJ010000004">
    <property type="protein sequence ID" value="MBI4132090.1"/>
    <property type="molecule type" value="Genomic_DNA"/>
</dbReference>
<dbReference type="Proteomes" id="UP000704960">
    <property type="component" value="Unassembled WGS sequence"/>
</dbReference>
<dbReference type="InterPro" id="IPR002549">
    <property type="entry name" value="AI-2E-like"/>
</dbReference>
<dbReference type="AlphaFoldDB" id="A0A932YW09"/>
<feature type="transmembrane region" description="Helical" evidence="8">
    <location>
        <begin position="20"/>
        <end position="44"/>
    </location>
</feature>
<feature type="transmembrane region" description="Helical" evidence="8">
    <location>
        <begin position="259"/>
        <end position="280"/>
    </location>
</feature>
<evidence type="ECO:0000256" key="5">
    <source>
        <dbReference type="ARBA" id="ARBA00022692"/>
    </source>
</evidence>
<comment type="subcellular location">
    <subcellularLocation>
        <location evidence="1">Cell membrane</location>
        <topology evidence="1">Multi-pass membrane protein</topology>
    </subcellularLocation>
</comment>
<dbReference type="Pfam" id="PF01594">
    <property type="entry name" value="AI-2E_transport"/>
    <property type="match status" value="1"/>
</dbReference>
<evidence type="ECO:0000313" key="10">
    <source>
        <dbReference type="Proteomes" id="UP000704960"/>
    </source>
</evidence>
<accession>A0A932YW09</accession>
<evidence type="ECO:0000256" key="4">
    <source>
        <dbReference type="ARBA" id="ARBA00022475"/>
    </source>
</evidence>
<keyword evidence="7 8" id="KW-0472">Membrane</keyword>
<keyword evidence="5 8" id="KW-0812">Transmembrane</keyword>
<keyword evidence="6 8" id="KW-1133">Transmembrane helix</keyword>
<comment type="caution">
    <text evidence="9">The sequence shown here is derived from an EMBL/GenBank/DDBJ whole genome shotgun (WGS) entry which is preliminary data.</text>
</comment>
<keyword evidence="3" id="KW-0813">Transport</keyword>
<dbReference type="GO" id="GO:0005886">
    <property type="term" value="C:plasma membrane"/>
    <property type="evidence" value="ECO:0007669"/>
    <property type="project" value="UniProtKB-SubCell"/>
</dbReference>
<evidence type="ECO:0000313" key="9">
    <source>
        <dbReference type="EMBL" id="MBI4132090.1"/>
    </source>
</evidence>
<dbReference type="PANTHER" id="PTHR21716:SF53">
    <property type="entry name" value="PERMEASE PERM-RELATED"/>
    <property type="match status" value="1"/>
</dbReference>
<dbReference type="PANTHER" id="PTHR21716">
    <property type="entry name" value="TRANSMEMBRANE PROTEIN"/>
    <property type="match status" value="1"/>
</dbReference>
<evidence type="ECO:0000256" key="1">
    <source>
        <dbReference type="ARBA" id="ARBA00004651"/>
    </source>
</evidence>
<feature type="transmembrane region" description="Helical" evidence="8">
    <location>
        <begin position="232"/>
        <end position="253"/>
    </location>
</feature>
<gene>
    <name evidence="9" type="ORF">HY474_00480</name>
</gene>
<organism evidence="9 10">
    <name type="scientific">Candidatus Sungiibacteriota bacterium</name>
    <dbReference type="NCBI Taxonomy" id="2750080"/>
    <lineage>
        <taxon>Bacteria</taxon>
        <taxon>Candidatus Sungiibacteriota</taxon>
    </lineage>
</organism>
<feature type="transmembrane region" description="Helical" evidence="8">
    <location>
        <begin position="148"/>
        <end position="170"/>
    </location>
</feature>
<dbReference type="GO" id="GO:0055085">
    <property type="term" value="P:transmembrane transport"/>
    <property type="evidence" value="ECO:0007669"/>
    <property type="project" value="TreeGrafter"/>
</dbReference>
<evidence type="ECO:0000256" key="2">
    <source>
        <dbReference type="ARBA" id="ARBA00009773"/>
    </source>
</evidence>
<name>A0A932YW09_9BACT</name>
<proteinExistence type="inferred from homology"/>
<sequence length="353" mass="38577">MANLRLISLDITYRSLFRIVAIGLLVAALFYLRQIVAALLFAIVIASGIEPGVKWFERLRVPRILAVLIIYVVAIAVLSGAIWLVLPALADEFSAFLDAFPRYQRILLSELRSFRDLPFFSVLSEGAESVILNPPFDLRSAGSSALDILVSVFGGVFSVVILVVVSFYLASQEDGIEHFLRMVTPLREEEYVIDLWSRSRAKIGQWLRGQALLGVVVGILVFIALTLLGIRYALFLALLAAVFELIPVIGPILAAVPAVFFAFISSPVLGLVVAVVYTIIQQLESHVLVPLLMRRVIGLNPLVVVVALLIGAKLGGILGMFLAVPLAAVAVEIMADVDRRKRGLFQFGQSEAR</sequence>
<evidence type="ECO:0000256" key="3">
    <source>
        <dbReference type="ARBA" id="ARBA00022448"/>
    </source>
</evidence>
<evidence type="ECO:0000256" key="7">
    <source>
        <dbReference type="ARBA" id="ARBA00023136"/>
    </source>
</evidence>
<comment type="similarity">
    <text evidence="2">Belongs to the autoinducer-2 exporter (AI-2E) (TC 2.A.86) family.</text>
</comment>
<feature type="transmembrane region" description="Helical" evidence="8">
    <location>
        <begin position="64"/>
        <end position="86"/>
    </location>
</feature>
<protein>
    <submittedName>
        <fullName evidence="9">AI-2E family transporter</fullName>
    </submittedName>
</protein>
<reference evidence="9" key="1">
    <citation type="submission" date="2020-07" db="EMBL/GenBank/DDBJ databases">
        <title>Huge and variable diversity of episymbiotic CPR bacteria and DPANN archaea in groundwater ecosystems.</title>
        <authorList>
            <person name="He C.Y."/>
            <person name="Keren R."/>
            <person name="Whittaker M."/>
            <person name="Farag I.F."/>
            <person name="Doudna J."/>
            <person name="Cate J.H.D."/>
            <person name="Banfield J.F."/>
        </authorList>
    </citation>
    <scope>NUCLEOTIDE SEQUENCE</scope>
    <source>
        <strain evidence="9">NC_groundwater_1226_Ag_S-0.1um_59_124</strain>
    </source>
</reference>